<feature type="repeat" description="Solcar" evidence="10">
    <location>
        <begin position="203"/>
        <end position="294"/>
    </location>
</feature>
<dbReference type="RefSeq" id="XP_018014133.1">
    <property type="nucleotide sequence ID" value="XM_018158644.2"/>
</dbReference>
<protein>
    <submittedName>
        <fullName evidence="13">Solute carrier family 25 member 35-like</fullName>
    </submittedName>
</protein>
<evidence type="ECO:0000256" key="4">
    <source>
        <dbReference type="ARBA" id="ARBA00022692"/>
    </source>
</evidence>
<evidence type="ECO:0000256" key="11">
    <source>
        <dbReference type="RuleBase" id="RU000488"/>
    </source>
</evidence>
<keyword evidence="6" id="KW-0999">Mitochondrion inner membrane</keyword>
<dbReference type="Pfam" id="PF00153">
    <property type="entry name" value="Mito_carr"/>
    <property type="match status" value="3"/>
</dbReference>
<dbReference type="PANTHER" id="PTHR45928:SF1">
    <property type="entry name" value="RE38146P"/>
    <property type="match status" value="1"/>
</dbReference>
<proteinExistence type="inferred from homology"/>
<reference evidence="13" key="1">
    <citation type="submission" date="2025-08" db="UniProtKB">
        <authorList>
            <consortium name="RefSeq"/>
        </authorList>
    </citation>
    <scope>IDENTIFICATION</scope>
    <source>
        <tissue evidence="13">Whole organism</tissue>
    </source>
</reference>
<feature type="repeat" description="Solcar" evidence="10">
    <location>
        <begin position="1"/>
        <end position="90"/>
    </location>
</feature>
<dbReference type="SUPFAM" id="SSF103506">
    <property type="entry name" value="Mitochondrial carrier"/>
    <property type="match status" value="1"/>
</dbReference>
<evidence type="ECO:0000256" key="2">
    <source>
        <dbReference type="ARBA" id="ARBA00006375"/>
    </source>
</evidence>
<evidence type="ECO:0000256" key="3">
    <source>
        <dbReference type="ARBA" id="ARBA00022448"/>
    </source>
</evidence>
<keyword evidence="12" id="KW-1185">Reference proteome</keyword>
<dbReference type="GeneID" id="108671159"/>
<keyword evidence="4 10" id="KW-0812">Transmembrane</keyword>
<dbReference type="OrthoDB" id="6703404at2759"/>
<accession>A0A8B7NKE8</accession>
<name>A0A8B7NKE8_HYAAZ</name>
<evidence type="ECO:0000256" key="8">
    <source>
        <dbReference type="ARBA" id="ARBA00023128"/>
    </source>
</evidence>
<evidence type="ECO:0000313" key="13">
    <source>
        <dbReference type="RefSeq" id="XP_018014133.1"/>
    </source>
</evidence>
<dbReference type="AlphaFoldDB" id="A0A8B7NKE8"/>
<evidence type="ECO:0000313" key="12">
    <source>
        <dbReference type="Proteomes" id="UP000694843"/>
    </source>
</evidence>
<dbReference type="InterPro" id="IPR051508">
    <property type="entry name" value="Mito_Carrier_Antiporter"/>
</dbReference>
<dbReference type="Gene3D" id="1.50.40.10">
    <property type="entry name" value="Mitochondrial carrier domain"/>
    <property type="match status" value="1"/>
</dbReference>
<keyword evidence="7" id="KW-1133">Transmembrane helix</keyword>
<keyword evidence="3 11" id="KW-0813">Transport</keyword>
<keyword evidence="5" id="KW-0677">Repeat</keyword>
<dbReference type="Proteomes" id="UP000694843">
    <property type="component" value="Unplaced"/>
</dbReference>
<dbReference type="PROSITE" id="PS50920">
    <property type="entry name" value="SOLCAR"/>
    <property type="match status" value="3"/>
</dbReference>
<evidence type="ECO:0000256" key="5">
    <source>
        <dbReference type="ARBA" id="ARBA00022737"/>
    </source>
</evidence>
<gene>
    <name evidence="13" type="primary">LOC108671159</name>
</gene>
<comment type="similarity">
    <text evidence="2 11">Belongs to the mitochondrial carrier (TC 2.A.29) family.</text>
</comment>
<evidence type="ECO:0000256" key="9">
    <source>
        <dbReference type="ARBA" id="ARBA00023136"/>
    </source>
</evidence>
<dbReference type="PANTHER" id="PTHR45928">
    <property type="entry name" value="RE38146P"/>
    <property type="match status" value="1"/>
</dbReference>
<feature type="repeat" description="Solcar" evidence="10">
    <location>
        <begin position="100"/>
        <end position="193"/>
    </location>
</feature>
<keyword evidence="9 10" id="KW-0472">Membrane</keyword>
<sequence length="306" mass="33059">MDFLISSVAAVGAVIITNPLDVLKTRLQLQGELKASGEYQKVYKNVLQGAVDTIKAEGIRGLQRGVWPASCYQIVMNGTRLSLYEKLQVNGFLNDSDGKLSSLKCAAGGATVGVLSGFISSPLYMAKVQLQSQADPKLAVGTQHHHQNVFGALRNAVHKGGVLGLYRGAFTSIFRVGIGSGAQLLTYSKCRDALHNAGVCPMNSWSNALAGAMLSGMAVTASMAPFDVLSTRLYNQGVNAQGKGLLYRNLGDCIFKIVKKEGPLALYKGWTAVYLRIGPHSFLCLMFWDILKNLHKDYTRKTKQVA</sequence>
<evidence type="ECO:0000256" key="7">
    <source>
        <dbReference type="ARBA" id="ARBA00022989"/>
    </source>
</evidence>
<comment type="subcellular location">
    <subcellularLocation>
        <location evidence="1">Mitochondrion inner membrane</location>
        <topology evidence="1">Multi-pass membrane protein</topology>
    </subcellularLocation>
</comment>
<dbReference type="InterPro" id="IPR023395">
    <property type="entry name" value="MCP_dom_sf"/>
</dbReference>
<evidence type="ECO:0000256" key="6">
    <source>
        <dbReference type="ARBA" id="ARBA00022792"/>
    </source>
</evidence>
<organism evidence="12 13">
    <name type="scientific">Hyalella azteca</name>
    <name type="common">Amphipod</name>
    <dbReference type="NCBI Taxonomy" id="294128"/>
    <lineage>
        <taxon>Eukaryota</taxon>
        <taxon>Metazoa</taxon>
        <taxon>Ecdysozoa</taxon>
        <taxon>Arthropoda</taxon>
        <taxon>Crustacea</taxon>
        <taxon>Multicrustacea</taxon>
        <taxon>Malacostraca</taxon>
        <taxon>Eumalacostraca</taxon>
        <taxon>Peracarida</taxon>
        <taxon>Amphipoda</taxon>
        <taxon>Senticaudata</taxon>
        <taxon>Talitrida</taxon>
        <taxon>Talitroidea</taxon>
        <taxon>Hyalellidae</taxon>
        <taxon>Hyalella</taxon>
    </lineage>
</organism>
<evidence type="ECO:0000256" key="10">
    <source>
        <dbReference type="PROSITE-ProRule" id="PRU00282"/>
    </source>
</evidence>
<evidence type="ECO:0000256" key="1">
    <source>
        <dbReference type="ARBA" id="ARBA00004448"/>
    </source>
</evidence>
<dbReference type="KEGG" id="hazt:108671159"/>
<dbReference type="InterPro" id="IPR018108">
    <property type="entry name" value="MCP_transmembrane"/>
</dbReference>
<keyword evidence="8" id="KW-0496">Mitochondrion</keyword>
<dbReference type="GO" id="GO:0005743">
    <property type="term" value="C:mitochondrial inner membrane"/>
    <property type="evidence" value="ECO:0007669"/>
    <property type="project" value="UniProtKB-SubCell"/>
</dbReference>
<dbReference type="OMA" id="GFYDPMR"/>